<dbReference type="NCBIfam" id="TIGR02433">
    <property type="entry name" value="lysidine_TilS_C"/>
    <property type="match status" value="1"/>
</dbReference>
<comment type="domain">
    <text evidence="8">The N-terminal region contains the highly conserved SGGXDS motif, predicted to be a P-loop motif involved in ATP binding.</text>
</comment>
<evidence type="ECO:0000256" key="6">
    <source>
        <dbReference type="ARBA" id="ARBA00022840"/>
    </source>
</evidence>
<dbReference type="PANTHER" id="PTHR43033:SF1">
    <property type="entry name" value="TRNA(ILE)-LYSIDINE SYNTHASE-RELATED"/>
    <property type="match status" value="1"/>
</dbReference>
<dbReference type="EMBL" id="LGGX01000052">
    <property type="protein sequence ID" value="KUK85629.1"/>
    <property type="molecule type" value="Genomic_DNA"/>
</dbReference>
<keyword evidence="5 8" id="KW-0547">Nucleotide-binding</keyword>
<dbReference type="GO" id="GO:0005737">
    <property type="term" value="C:cytoplasm"/>
    <property type="evidence" value="ECO:0007669"/>
    <property type="project" value="UniProtKB-SubCell"/>
</dbReference>
<comment type="caution">
    <text evidence="10">The sequence shown here is derived from an EMBL/GenBank/DDBJ whole genome shotgun (WGS) entry which is preliminary data.</text>
</comment>
<comment type="function">
    <text evidence="8">Ligates lysine onto the cytidine present at position 34 of the AUA codon-specific tRNA(Ile) that contains the anticodon CAU, in an ATP-dependent manner. Cytidine is converted to lysidine, thus changing the amino acid specificity of the tRNA from methionine to isoleucine.</text>
</comment>
<dbReference type="InterPro" id="IPR012796">
    <property type="entry name" value="Lysidine-tRNA-synth_C"/>
</dbReference>
<dbReference type="InterPro" id="IPR020825">
    <property type="entry name" value="Phe-tRNA_synthase-like_B3/B4"/>
</dbReference>
<dbReference type="NCBIfam" id="TIGR02432">
    <property type="entry name" value="lysidine_TilS_N"/>
    <property type="match status" value="1"/>
</dbReference>
<gene>
    <name evidence="8" type="primary">tilS</name>
    <name evidence="10" type="ORF">XE03_1962</name>
</gene>
<evidence type="ECO:0000256" key="1">
    <source>
        <dbReference type="ARBA" id="ARBA00004496"/>
    </source>
</evidence>
<dbReference type="Pfam" id="PF11734">
    <property type="entry name" value="TilS_C"/>
    <property type="match status" value="1"/>
</dbReference>
<evidence type="ECO:0000256" key="3">
    <source>
        <dbReference type="ARBA" id="ARBA00022598"/>
    </source>
</evidence>
<dbReference type="Pfam" id="PF09179">
    <property type="entry name" value="TilS"/>
    <property type="match status" value="1"/>
</dbReference>
<dbReference type="Gene3D" id="1.20.59.20">
    <property type="match status" value="1"/>
</dbReference>
<dbReference type="GO" id="GO:0006400">
    <property type="term" value="P:tRNA modification"/>
    <property type="evidence" value="ECO:0007669"/>
    <property type="project" value="UniProtKB-UniRule"/>
</dbReference>
<evidence type="ECO:0000256" key="5">
    <source>
        <dbReference type="ARBA" id="ARBA00022741"/>
    </source>
</evidence>
<evidence type="ECO:0000313" key="10">
    <source>
        <dbReference type="EMBL" id="KUK85629.1"/>
    </source>
</evidence>
<organism evidence="10 11">
    <name type="scientific">candidate division TA06 bacterium 34_109</name>
    <dbReference type="NCBI Taxonomy" id="1635277"/>
    <lineage>
        <taxon>Bacteria</taxon>
        <taxon>Bacteria division TA06</taxon>
    </lineage>
</organism>
<dbReference type="InterPro" id="IPR011063">
    <property type="entry name" value="TilS/TtcA_N"/>
</dbReference>
<proteinExistence type="inferred from homology"/>
<protein>
    <recommendedName>
        <fullName evidence="8">tRNA(Ile)-lysidine synthase</fullName>
        <ecNumber evidence="8">6.3.4.19</ecNumber>
    </recommendedName>
    <alternativeName>
        <fullName evidence="8">tRNA(Ile)-2-lysyl-cytidine synthase</fullName>
    </alternativeName>
    <alternativeName>
        <fullName evidence="8">tRNA(Ile)-lysidine synthetase</fullName>
    </alternativeName>
</protein>
<dbReference type="GO" id="GO:0005524">
    <property type="term" value="F:ATP binding"/>
    <property type="evidence" value="ECO:0007669"/>
    <property type="project" value="UniProtKB-UniRule"/>
</dbReference>
<dbReference type="InterPro" id="IPR015262">
    <property type="entry name" value="tRNA_Ile_lys_synt_subst-bd"/>
</dbReference>
<evidence type="ECO:0000256" key="4">
    <source>
        <dbReference type="ARBA" id="ARBA00022694"/>
    </source>
</evidence>
<dbReference type="Gene3D" id="3.40.50.620">
    <property type="entry name" value="HUPs"/>
    <property type="match status" value="1"/>
</dbReference>
<keyword evidence="2 8" id="KW-0963">Cytoplasm</keyword>
<dbReference type="PANTHER" id="PTHR43033">
    <property type="entry name" value="TRNA(ILE)-LYSIDINE SYNTHASE-RELATED"/>
    <property type="match status" value="1"/>
</dbReference>
<name>A0A117M5L2_UNCT6</name>
<dbReference type="HAMAP" id="MF_01161">
    <property type="entry name" value="tRNA_Ile_lys_synt"/>
    <property type="match status" value="1"/>
</dbReference>
<dbReference type="EC" id="6.3.4.19" evidence="8"/>
<keyword evidence="6 8" id="KW-0067">ATP-binding</keyword>
<evidence type="ECO:0000256" key="7">
    <source>
        <dbReference type="ARBA" id="ARBA00048539"/>
    </source>
</evidence>
<comment type="similarity">
    <text evidence="8">Belongs to the tRNA(Ile)-lysidine synthase family.</text>
</comment>
<dbReference type="AlphaFoldDB" id="A0A117M5L2"/>
<dbReference type="InterPro" id="IPR012094">
    <property type="entry name" value="tRNA_Ile_lys_synt"/>
</dbReference>
<evidence type="ECO:0000313" key="11">
    <source>
        <dbReference type="Proteomes" id="UP000053467"/>
    </source>
</evidence>
<feature type="binding site" evidence="8">
    <location>
        <begin position="29"/>
        <end position="34"/>
    </location>
    <ligand>
        <name>ATP</name>
        <dbReference type="ChEBI" id="CHEBI:30616"/>
    </ligand>
</feature>
<dbReference type="CDD" id="cd01992">
    <property type="entry name" value="TilS_N"/>
    <property type="match status" value="1"/>
</dbReference>
<accession>A0A117M5L2</accession>
<keyword evidence="4 8" id="KW-0819">tRNA processing</keyword>
<dbReference type="GO" id="GO:0032267">
    <property type="term" value="F:tRNA(Ile)-lysidine synthase activity"/>
    <property type="evidence" value="ECO:0007669"/>
    <property type="project" value="UniProtKB-EC"/>
</dbReference>
<dbReference type="Proteomes" id="UP000053467">
    <property type="component" value="Unassembled WGS sequence"/>
</dbReference>
<dbReference type="PATRIC" id="fig|1635277.3.peg.1149"/>
<dbReference type="SUPFAM" id="SSF82829">
    <property type="entry name" value="MesJ substrate recognition domain-like"/>
    <property type="match status" value="1"/>
</dbReference>
<evidence type="ECO:0000256" key="2">
    <source>
        <dbReference type="ARBA" id="ARBA00022490"/>
    </source>
</evidence>
<dbReference type="Pfam" id="PF01171">
    <property type="entry name" value="ATP_bind_3"/>
    <property type="match status" value="1"/>
</dbReference>
<dbReference type="SUPFAM" id="SSF56037">
    <property type="entry name" value="PheT/TilS domain"/>
    <property type="match status" value="1"/>
</dbReference>
<comment type="catalytic activity">
    <reaction evidence="7 8">
        <text>cytidine(34) in tRNA(Ile2) + L-lysine + ATP = lysidine(34) in tRNA(Ile2) + AMP + diphosphate + H(+)</text>
        <dbReference type="Rhea" id="RHEA:43744"/>
        <dbReference type="Rhea" id="RHEA-COMP:10625"/>
        <dbReference type="Rhea" id="RHEA-COMP:10670"/>
        <dbReference type="ChEBI" id="CHEBI:15378"/>
        <dbReference type="ChEBI" id="CHEBI:30616"/>
        <dbReference type="ChEBI" id="CHEBI:32551"/>
        <dbReference type="ChEBI" id="CHEBI:33019"/>
        <dbReference type="ChEBI" id="CHEBI:82748"/>
        <dbReference type="ChEBI" id="CHEBI:83665"/>
        <dbReference type="ChEBI" id="CHEBI:456215"/>
        <dbReference type="EC" id="6.3.4.19"/>
    </reaction>
</comment>
<evidence type="ECO:0000256" key="8">
    <source>
        <dbReference type="HAMAP-Rule" id="MF_01161"/>
    </source>
</evidence>
<reference evidence="11" key="1">
    <citation type="journal article" date="2015" name="MBio">
        <title>Genome-Resolved Metagenomic Analysis Reveals Roles for Candidate Phyla and Other Microbial Community Members in Biogeochemical Transformations in Oil Reservoirs.</title>
        <authorList>
            <person name="Hu P."/>
            <person name="Tom L."/>
            <person name="Singh A."/>
            <person name="Thomas B.C."/>
            <person name="Baker B.J."/>
            <person name="Piceno Y.M."/>
            <person name="Andersen G.L."/>
            <person name="Banfield J.F."/>
        </authorList>
    </citation>
    <scope>NUCLEOTIDE SEQUENCE [LARGE SCALE GENOMIC DNA]</scope>
</reference>
<dbReference type="SUPFAM" id="SSF52402">
    <property type="entry name" value="Adenine nucleotide alpha hydrolases-like"/>
    <property type="match status" value="1"/>
</dbReference>
<dbReference type="InterPro" id="IPR014729">
    <property type="entry name" value="Rossmann-like_a/b/a_fold"/>
</dbReference>
<comment type="subcellular location">
    <subcellularLocation>
        <location evidence="1 8">Cytoplasm</location>
    </subcellularLocation>
</comment>
<evidence type="ECO:0000259" key="9">
    <source>
        <dbReference type="SMART" id="SM00977"/>
    </source>
</evidence>
<sequence length="476" mass="56218">MNKLIEKVIKTIEKYNLIEQGDKIIVAVSGGPDSICLLDILNHIKHQYNLSLIIAHVHHGIRIKESDVEARFVRLKSVHLKLPFEQLTISVPEIARNKGLSIEQAGRTVRYQFFKNLLNKYQAQKIALGHNADDQVETILMRIIRGSGLRGLRGIPPKRDPFIRPLIECNRSEIEAYCQRKNIAFCIDSSNKEPKYLRNKIRQQLIPLLKEQYNPAIDKHLLQLQTIIQDELDFWDEIIEQYYLKVLHKEYSSYLVLDIGKLIEMPPGIQRSVIRRCLRHLKCFLDDIQFNHIEDIRLLCLKERGEKFLDLPGEIRVRKSYRNLTMGFRNDIQIPGEEKKSKPWEYNLSVGKATKITHLGIKFIAQQFDYTSADYEKLMKNITKNEIYVDYDKLELPLKIRNRRPGDRFQPLNSKFFKKVKSYYIDQKINRCYREKIMLIVDNSDRIVWIAGFQMDERFKITRETKKVLYIKQMTL</sequence>
<feature type="domain" description="Lysidine-tRNA(Ile) synthetase C-terminal" evidence="9">
    <location>
        <begin position="398"/>
        <end position="471"/>
    </location>
</feature>
<dbReference type="InterPro" id="IPR012795">
    <property type="entry name" value="tRNA_Ile_lys_synt_N"/>
</dbReference>
<dbReference type="SMART" id="SM00977">
    <property type="entry name" value="TilS_C"/>
    <property type="match status" value="1"/>
</dbReference>
<dbReference type="Gene3D" id="3.50.40.10">
    <property type="entry name" value="Phenylalanyl-trna Synthetase, Chain B, domain 3"/>
    <property type="match status" value="1"/>
</dbReference>
<keyword evidence="3 8" id="KW-0436">Ligase</keyword>